<evidence type="ECO:0000313" key="2">
    <source>
        <dbReference type="EMBL" id="CAA9398252.1"/>
    </source>
</evidence>
<feature type="compositionally biased region" description="Basic residues" evidence="1">
    <location>
        <begin position="30"/>
        <end position="43"/>
    </location>
</feature>
<dbReference type="EMBL" id="CADCUS010000188">
    <property type="protein sequence ID" value="CAA9398252.1"/>
    <property type="molecule type" value="Genomic_DNA"/>
</dbReference>
<dbReference type="AlphaFoldDB" id="A0A6J4NZG4"/>
<feature type="region of interest" description="Disordered" evidence="1">
    <location>
        <begin position="1"/>
        <end position="77"/>
    </location>
</feature>
<protein>
    <submittedName>
        <fullName evidence="2">Uncharacterized protein</fullName>
    </submittedName>
</protein>
<gene>
    <name evidence="2" type="ORF">AVDCRST_MAG66-1318</name>
</gene>
<proteinExistence type="predicted"/>
<feature type="non-terminal residue" evidence="2">
    <location>
        <position position="77"/>
    </location>
</feature>
<feature type="non-terminal residue" evidence="2">
    <location>
        <position position="1"/>
    </location>
</feature>
<evidence type="ECO:0000256" key="1">
    <source>
        <dbReference type="SAM" id="MobiDB-lite"/>
    </source>
</evidence>
<name>A0A6J4NZG4_9PSEU</name>
<accession>A0A6J4NZG4</accession>
<reference evidence="2" key="1">
    <citation type="submission" date="2020-02" db="EMBL/GenBank/DDBJ databases">
        <authorList>
            <person name="Meier V. D."/>
        </authorList>
    </citation>
    <scope>NUCLEOTIDE SEQUENCE</scope>
    <source>
        <strain evidence="2">AVDCRST_MAG66</strain>
    </source>
</reference>
<sequence>ALRSHAAHRGIAPVEPQAAARGPPPAQRRGGGHTKTRLRRRCRGPAPSPEAHRQPPGYRRADPYGRQTVGARLLRSL</sequence>
<organism evidence="2">
    <name type="scientific">uncultured Pseudonocardia sp</name>
    <dbReference type="NCBI Taxonomy" id="211455"/>
    <lineage>
        <taxon>Bacteria</taxon>
        <taxon>Bacillati</taxon>
        <taxon>Actinomycetota</taxon>
        <taxon>Actinomycetes</taxon>
        <taxon>Pseudonocardiales</taxon>
        <taxon>Pseudonocardiaceae</taxon>
        <taxon>Pseudonocardia</taxon>
        <taxon>environmental samples</taxon>
    </lineage>
</organism>